<dbReference type="AlphaFoldDB" id="A0A087UWP4"/>
<reference evidence="15 16" key="1">
    <citation type="submission" date="2013-11" db="EMBL/GenBank/DDBJ databases">
        <title>Genome sequencing of Stegodyphus mimosarum.</title>
        <authorList>
            <person name="Bechsgaard J."/>
        </authorList>
    </citation>
    <scope>NUCLEOTIDE SEQUENCE [LARGE SCALE GENOMIC DNA]</scope>
</reference>
<comment type="similarity">
    <text evidence="4 12">Belongs to the glycosyl hydrolase 30 family.</text>
</comment>
<dbReference type="PANTHER" id="PTHR11069:SF23">
    <property type="entry name" value="LYSOSOMAL ACID GLUCOSYLCERAMIDASE"/>
    <property type="match status" value="1"/>
</dbReference>
<dbReference type="GO" id="GO:0030163">
    <property type="term" value="P:protein catabolic process"/>
    <property type="evidence" value="ECO:0007669"/>
    <property type="project" value="UniProtKB-ARBA"/>
</dbReference>
<evidence type="ECO:0000256" key="12">
    <source>
        <dbReference type="RuleBase" id="RU361188"/>
    </source>
</evidence>
<feature type="signal peptide" evidence="13">
    <location>
        <begin position="1"/>
        <end position="23"/>
    </location>
</feature>
<dbReference type="EMBL" id="KK122034">
    <property type="protein sequence ID" value="KFM81783.1"/>
    <property type="molecule type" value="Genomic_DNA"/>
</dbReference>
<organism evidence="15 16">
    <name type="scientific">Stegodyphus mimosarum</name>
    <name type="common">African social velvet spider</name>
    <dbReference type="NCBI Taxonomy" id="407821"/>
    <lineage>
        <taxon>Eukaryota</taxon>
        <taxon>Metazoa</taxon>
        <taxon>Ecdysozoa</taxon>
        <taxon>Arthropoda</taxon>
        <taxon>Chelicerata</taxon>
        <taxon>Arachnida</taxon>
        <taxon>Araneae</taxon>
        <taxon>Araneomorphae</taxon>
        <taxon>Entelegynae</taxon>
        <taxon>Eresoidea</taxon>
        <taxon>Eresidae</taxon>
        <taxon>Stegodyphus</taxon>
    </lineage>
</organism>
<dbReference type="GO" id="GO:0005102">
    <property type="term" value="F:signaling receptor binding"/>
    <property type="evidence" value="ECO:0007669"/>
    <property type="project" value="UniProtKB-ARBA"/>
</dbReference>
<evidence type="ECO:0000256" key="4">
    <source>
        <dbReference type="ARBA" id="ARBA00005382"/>
    </source>
</evidence>
<keyword evidence="7 12" id="KW-0378">Hydrolase</keyword>
<evidence type="ECO:0000259" key="14">
    <source>
        <dbReference type="Pfam" id="PF02055"/>
    </source>
</evidence>
<evidence type="ECO:0000256" key="5">
    <source>
        <dbReference type="ARBA" id="ARBA00012658"/>
    </source>
</evidence>
<protein>
    <recommendedName>
        <fullName evidence="5 12">Glucosylceramidase</fullName>
        <ecNumber evidence="5 12">3.2.1.45</ecNumber>
    </recommendedName>
</protein>
<dbReference type="SUPFAM" id="SSF51445">
    <property type="entry name" value="(Trans)glycosidases"/>
    <property type="match status" value="1"/>
</dbReference>
<dbReference type="FunFam" id="3.20.20.80:FF:000030">
    <property type="entry name" value="Lysosomal acid glucosylceramidase"/>
    <property type="match status" value="1"/>
</dbReference>
<sequence length="490" mass="56039">MLIYRLLLLTLLCSSLECASCAARLFPNENIVCVCNETYCDDLILIYNVPDNQAVLYETNKAGARFSSSILNFSSFKPRDIPVLIVNHSQMGQFILGFGGAFTDAAGININSGSEQLQEKILQSYFSDNGLQYNMGRVPIASCDFSTRPYSYDDVADDFDLKYFQLAKEDFLYKIPYIRRAASLSKDELLLFGSPWSAPAWMKTNNAMNGKGSLKGEPGGKYYQTWANYFVRFLESYQENNITFWGITTQNEPTDGCLADFAFQSMCFPPEKQKDFLKLHLGPTLQKFGYGTDKLRLMILDDNRFLLPRWVEVILKDDKAAQYVSGIAFHWYLEKLSPHKMLDITHAKFPNMFYLASEACTGYSFLEYPKVSLGDWKRAERYAYDIIQDLLNWSIGWIDWNLVLDMQGGPNWVNNFVDSPIIINSSAKEFYKQPMYYIIAHFSKCLPRGSYRIGLDVPPDTSKIVQNLELAAFQTPQDKTVIITVNRKDE</sequence>
<evidence type="ECO:0000256" key="9">
    <source>
        <dbReference type="ARBA" id="ARBA00023098"/>
    </source>
</evidence>
<evidence type="ECO:0000313" key="15">
    <source>
        <dbReference type="EMBL" id="KFM81783.1"/>
    </source>
</evidence>
<dbReference type="InterPro" id="IPR017853">
    <property type="entry name" value="GH"/>
</dbReference>
<feature type="domain" description="Glycosyl hydrolase family 30 TIM-barrel" evidence="14">
    <location>
        <begin position="95"/>
        <end position="445"/>
    </location>
</feature>
<dbReference type="InterPro" id="IPR033453">
    <property type="entry name" value="Glyco_hydro_30_TIM-barrel"/>
</dbReference>
<evidence type="ECO:0000256" key="11">
    <source>
        <dbReference type="ARBA" id="ARBA00051345"/>
    </source>
</evidence>
<dbReference type="GO" id="GO:0042391">
    <property type="term" value="P:regulation of membrane potential"/>
    <property type="evidence" value="ECO:0007669"/>
    <property type="project" value="UniProtKB-ARBA"/>
</dbReference>
<dbReference type="OrthoDB" id="2160638at2759"/>
<keyword evidence="16" id="KW-1185">Reference proteome</keyword>
<evidence type="ECO:0000256" key="1">
    <source>
        <dbReference type="ARBA" id="ARBA00001013"/>
    </source>
</evidence>
<dbReference type="GO" id="GO:0016758">
    <property type="term" value="F:hexosyltransferase activity"/>
    <property type="evidence" value="ECO:0007669"/>
    <property type="project" value="UniProtKB-ARBA"/>
</dbReference>
<dbReference type="EC" id="3.2.1.45" evidence="5 12"/>
<dbReference type="GO" id="GO:0010605">
    <property type="term" value="P:negative regulation of macromolecule metabolic process"/>
    <property type="evidence" value="ECO:0007669"/>
    <property type="project" value="UniProtKB-ARBA"/>
</dbReference>
<dbReference type="GO" id="GO:0006914">
    <property type="term" value="P:autophagy"/>
    <property type="evidence" value="ECO:0007669"/>
    <property type="project" value="UniProtKB-ARBA"/>
</dbReference>
<accession>A0A087UWP4</accession>
<dbReference type="GO" id="GO:0006680">
    <property type="term" value="P:glucosylceramide catabolic process"/>
    <property type="evidence" value="ECO:0007669"/>
    <property type="project" value="TreeGrafter"/>
</dbReference>
<feature type="chain" id="PRO_5001830937" description="Glucosylceramidase" evidence="13">
    <location>
        <begin position="24"/>
        <end position="490"/>
    </location>
</feature>
<gene>
    <name evidence="15" type="ORF">X975_06428</name>
</gene>
<comment type="pathway">
    <text evidence="3">Sphingolipid metabolism.</text>
</comment>
<dbReference type="GO" id="GO:0005764">
    <property type="term" value="C:lysosome"/>
    <property type="evidence" value="ECO:0007669"/>
    <property type="project" value="UniProtKB-ARBA"/>
</dbReference>
<evidence type="ECO:0000256" key="10">
    <source>
        <dbReference type="ARBA" id="ARBA00050474"/>
    </source>
</evidence>
<dbReference type="PANTHER" id="PTHR11069">
    <property type="entry name" value="GLUCOSYLCERAMIDASE"/>
    <property type="match status" value="1"/>
</dbReference>
<comment type="catalytic activity">
    <reaction evidence="11">
        <text>an N-acyl-1-beta-D-glucosyl-15-methylhexadecasphing-4-enine + H2O = an N-acyl-15-methylhexadecasphing-4-enine + D-glucose</text>
        <dbReference type="Rhea" id="RHEA:34755"/>
        <dbReference type="ChEBI" id="CHEBI:4167"/>
        <dbReference type="ChEBI" id="CHEBI:15377"/>
        <dbReference type="ChEBI" id="CHEBI:70815"/>
        <dbReference type="ChEBI" id="CHEBI:70846"/>
    </reaction>
    <physiologicalReaction direction="left-to-right" evidence="11">
        <dbReference type="Rhea" id="RHEA:34756"/>
    </physiologicalReaction>
</comment>
<feature type="non-terminal residue" evidence="15">
    <location>
        <position position="490"/>
    </location>
</feature>
<dbReference type="Pfam" id="PF02055">
    <property type="entry name" value="Glyco_hydro_30"/>
    <property type="match status" value="1"/>
</dbReference>
<dbReference type="Proteomes" id="UP000054359">
    <property type="component" value="Unassembled WGS sequence"/>
</dbReference>
<dbReference type="GO" id="GO:0051246">
    <property type="term" value="P:regulation of protein metabolic process"/>
    <property type="evidence" value="ECO:0007669"/>
    <property type="project" value="UniProtKB-ARBA"/>
</dbReference>
<dbReference type="GO" id="GO:0008202">
    <property type="term" value="P:steroid metabolic process"/>
    <property type="evidence" value="ECO:0007669"/>
    <property type="project" value="UniProtKB-ARBA"/>
</dbReference>
<keyword evidence="9 12" id="KW-0443">Lipid metabolism</keyword>
<comment type="catalytic activity">
    <reaction evidence="1">
        <text>a beta-D-glucosyl-(1&lt;-&gt;1')-N-acylsphing-4-enine + H2O = an N-acylsphing-4-enine + D-glucose</text>
        <dbReference type="Rhea" id="RHEA:13269"/>
        <dbReference type="ChEBI" id="CHEBI:4167"/>
        <dbReference type="ChEBI" id="CHEBI:15377"/>
        <dbReference type="ChEBI" id="CHEBI:22801"/>
        <dbReference type="ChEBI" id="CHEBI:52639"/>
        <dbReference type="EC" id="3.2.1.45"/>
    </reaction>
    <physiologicalReaction direction="left-to-right" evidence="1">
        <dbReference type="Rhea" id="RHEA:13270"/>
    </physiologicalReaction>
</comment>
<dbReference type="GO" id="GO:0005774">
    <property type="term" value="C:vacuolar membrane"/>
    <property type="evidence" value="ECO:0007669"/>
    <property type="project" value="UniProtKB-ARBA"/>
</dbReference>
<comment type="pathway">
    <text evidence="2">Lipid metabolism; sphingolipid metabolism.</text>
</comment>
<dbReference type="GO" id="GO:0032006">
    <property type="term" value="P:regulation of TOR signaling"/>
    <property type="evidence" value="ECO:0007669"/>
    <property type="project" value="UniProtKB-ARBA"/>
</dbReference>
<proteinExistence type="inferred from homology"/>
<evidence type="ECO:0000313" key="16">
    <source>
        <dbReference type="Proteomes" id="UP000054359"/>
    </source>
</evidence>
<dbReference type="STRING" id="407821.A0A087UWP4"/>
<dbReference type="GO" id="GO:0007040">
    <property type="term" value="P:lysosome organization"/>
    <property type="evidence" value="ECO:0007669"/>
    <property type="project" value="UniProtKB-ARBA"/>
</dbReference>
<dbReference type="Gene3D" id="3.20.20.80">
    <property type="entry name" value="Glycosidases"/>
    <property type="match status" value="1"/>
</dbReference>
<comment type="catalytic activity">
    <reaction evidence="10">
        <text>a beta-D-glucosylceramide + H2O = an N-acyl-sphingoid base + D-glucose</text>
        <dbReference type="Rhea" id="RHEA:81447"/>
        <dbReference type="ChEBI" id="CHEBI:4167"/>
        <dbReference type="ChEBI" id="CHEBI:15377"/>
        <dbReference type="ChEBI" id="CHEBI:83264"/>
        <dbReference type="ChEBI" id="CHEBI:83273"/>
    </reaction>
    <physiologicalReaction direction="left-to-right" evidence="10">
        <dbReference type="Rhea" id="RHEA:81448"/>
    </physiologicalReaction>
</comment>
<dbReference type="InterPro" id="IPR001139">
    <property type="entry name" value="Glyco_hydro_30"/>
</dbReference>
<evidence type="ECO:0000256" key="3">
    <source>
        <dbReference type="ARBA" id="ARBA00004991"/>
    </source>
</evidence>
<dbReference type="PRINTS" id="PR00843">
    <property type="entry name" value="GLHYDRLASE30"/>
</dbReference>
<dbReference type="GO" id="GO:0006066">
    <property type="term" value="P:alcohol metabolic process"/>
    <property type="evidence" value="ECO:0007669"/>
    <property type="project" value="UniProtKB-ARBA"/>
</dbReference>
<keyword evidence="6 13" id="KW-0732">Signal</keyword>
<dbReference type="OMA" id="PIMGDWF"/>
<evidence type="ECO:0000256" key="8">
    <source>
        <dbReference type="ARBA" id="ARBA00022919"/>
    </source>
</evidence>
<evidence type="ECO:0000256" key="13">
    <source>
        <dbReference type="SAM" id="SignalP"/>
    </source>
</evidence>
<keyword evidence="8 12" id="KW-0746">Sphingolipid metabolism</keyword>
<evidence type="ECO:0000256" key="6">
    <source>
        <dbReference type="ARBA" id="ARBA00022729"/>
    </source>
</evidence>
<evidence type="ECO:0000256" key="7">
    <source>
        <dbReference type="ARBA" id="ARBA00022801"/>
    </source>
</evidence>
<dbReference type="GO" id="GO:0016241">
    <property type="term" value="P:regulation of macroautophagy"/>
    <property type="evidence" value="ECO:0007669"/>
    <property type="project" value="UniProtKB-ARBA"/>
</dbReference>
<keyword evidence="12" id="KW-0326">Glycosidase</keyword>
<dbReference type="GO" id="GO:0004348">
    <property type="term" value="F:glucosylceramidase activity"/>
    <property type="evidence" value="ECO:0007669"/>
    <property type="project" value="UniProtKB-EC"/>
</dbReference>
<name>A0A087UWP4_STEMI</name>
<evidence type="ECO:0000256" key="2">
    <source>
        <dbReference type="ARBA" id="ARBA00004760"/>
    </source>
</evidence>